<feature type="domain" description="F-box" evidence="1">
    <location>
        <begin position="80"/>
        <end position="134"/>
    </location>
</feature>
<dbReference type="AlphaFoldDB" id="A0AAN9V907"/>
<dbReference type="SMART" id="SM00256">
    <property type="entry name" value="FBOX"/>
    <property type="match status" value="1"/>
</dbReference>
<comment type="caution">
    <text evidence="3">The sequence shown here is derived from an EMBL/GenBank/DDBJ whole genome shotgun (WGS) entry which is preliminary data.</text>
</comment>
<dbReference type="SUPFAM" id="SSF49785">
    <property type="entry name" value="Galactose-binding domain-like"/>
    <property type="match status" value="1"/>
</dbReference>
<gene>
    <name evidence="3" type="ORF">R5R35_007962</name>
</gene>
<evidence type="ECO:0000259" key="2">
    <source>
        <dbReference type="PROSITE" id="PS51114"/>
    </source>
</evidence>
<dbReference type="PANTHER" id="PTHR12125:SF5">
    <property type="entry name" value="F-BOX DOMAIN-CONTAINING PROTEIN"/>
    <property type="match status" value="1"/>
</dbReference>
<reference evidence="3 4" key="1">
    <citation type="submission" date="2024-03" db="EMBL/GenBank/DDBJ databases">
        <title>The genome assembly and annotation of the cricket Gryllus longicercus Weissman &amp; Gray.</title>
        <authorList>
            <person name="Szrajer S."/>
            <person name="Gray D."/>
            <person name="Ylla G."/>
        </authorList>
    </citation>
    <scope>NUCLEOTIDE SEQUENCE [LARGE SCALE GENOMIC DNA]</scope>
    <source>
        <strain evidence="3">DAG 2021-001</strain>
        <tissue evidence="3">Whole body minus gut</tissue>
    </source>
</reference>
<dbReference type="GO" id="GO:0031146">
    <property type="term" value="P:SCF-dependent proteasomal ubiquitin-dependent protein catabolic process"/>
    <property type="evidence" value="ECO:0007669"/>
    <property type="project" value="TreeGrafter"/>
</dbReference>
<dbReference type="GO" id="GO:0005737">
    <property type="term" value="C:cytoplasm"/>
    <property type="evidence" value="ECO:0007669"/>
    <property type="project" value="UniProtKB-ARBA"/>
</dbReference>
<evidence type="ECO:0000259" key="1">
    <source>
        <dbReference type="PROSITE" id="PS50181"/>
    </source>
</evidence>
<dbReference type="Proteomes" id="UP001378592">
    <property type="component" value="Unassembled WGS sequence"/>
</dbReference>
<evidence type="ECO:0000313" key="3">
    <source>
        <dbReference type="EMBL" id="KAK7790724.1"/>
    </source>
</evidence>
<protein>
    <recommendedName>
        <fullName evidence="5">F-box protein</fullName>
    </recommendedName>
</protein>
<evidence type="ECO:0000313" key="4">
    <source>
        <dbReference type="Proteomes" id="UP001378592"/>
    </source>
</evidence>
<dbReference type="Gene3D" id="1.20.1280.50">
    <property type="match status" value="1"/>
</dbReference>
<dbReference type="SUPFAM" id="SSF81383">
    <property type="entry name" value="F-box domain"/>
    <property type="match status" value="1"/>
</dbReference>
<feature type="domain" description="FBA" evidence="2">
    <location>
        <begin position="145"/>
        <end position="333"/>
    </location>
</feature>
<dbReference type="InterPro" id="IPR036047">
    <property type="entry name" value="F-box-like_dom_sf"/>
</dbReference>
<organism evidence="3 4">
    <name type="scientific">Gryllus longicercus</name>
    <dbReference type="NCBI Taxonomy" id="2509291"/>
    <lineage>
        <taxon>Eukaryota</taxon>
        <taxon>Metazoa</taxon>
        <taxon>Ecdysozoa</taxon>
        <taxon>Arthropoda</taxon>
        <taxon>Hexapoda</taxon>
        <taxon>Insecta</taxon>
        <taxon>Pterygota</taxon>
        <taxon>Neoptera</taxon>
        <taxon>Polyneoptera</taxon>
        <taxon>Orthoptera</taxon>
        <taxon>Ensifera</taxon>
        <taxon>Gryllidea</taxon>
        <taxon>Grylloidea</taxon>
        <taxon>Gryllidae</taxon>
        <taxon>Gryllinae</taxon>
        <taxon>Gryllus</taxon>
    </lineage>
</organism>
<dbReference type="FunFam" id="2.60.120.260:FF:000012">
    <property type="entry name" value="F-box only protein 2"/>
    <property type="match status" value="1"/>
</dbReference>
<dbReference type="PROSITE" id="PS51114">
    <property type="entry name" value="FBA"/>
    <property type="match status" value="1"/>
</dbReference>
<dbReference type="InterPro" id="IPR008979">
    <property type="entry name" value="Galactose-bd-like_sf"/>
</dbReference>
<dbReference type="PROSITE" id="PS50181">
    <property type="entry name" value="FBOX"/>
    <property type="match status" value="1"/>
</dbReference>
<dbReference type="EMBL" id="JAZDUA010000596">
    <property type="protein sequence ID" value="KAK7790724.1"/>
    <property type="molecule type" value="Genomic_DNA"/>
</dbReference>
<dbReference type="InterPro" id="IPR001810">
    <property type="entry name" value="F-box_dom"/>
</dbReference>
<sequence length="333" mass="38792">MGLHLSIDRVPGADRMADWRNHGEDEAEREYMESGADVIEYYPSYVESETDGNLELFTRKWCENGPTVGAFADCGNNGRIIGGENVPEEILSLILSHVDSKSLPNCRLVCQRWKNIIDLDIWRFKLEKKVYRQLTNLLHNIRSPFPIIYRVFKHKSFNRNLIKNPSGEEKLCHWEILKNGGDGWKIEEPPNGADELPFDENFPTTSCFSTSYIRCTKVQLIDLWAEGLSPIIMDELRPTIYVSEWYAARYDCASTYTLYVTLLNRNQQKLLAFKQTKRVEQWLGSEWNKVEHEFKNYCEGVRYVKFFHSGCDCQFWKGHYGSKMSRACVRVVL</sequence>
<dbReference type="GO" id="GO:0006516">
    <property type="term" value="P:glycoprotein catabolic process"/>
    <property type="evidence" value="ECO:0007669"/>
    <property type="project" value="TreeGrafter"/>
</dbReference>
<evidence type="ECO:0008006" key="5">
    <source>
        <dbReference type="Google" id="ProtNLM"/>
    </source>
</evidence>
<dbReference type="GO" id="GO:0036503">
    <property type="term" value="P:ERAD pathway"/>
    <property type="evidence" value="ECO:0007669"/>
    <property type="project" value="TreeGrafter"/>
</dbReference>
<dbReference type="GO" id="GO:0019005">
    <property type="term" value="C:SCF ubiquitin ligase complex"/>
    <property type="evidence" value="ECO:0007669"/>
    <property type="project" value="TreeGrafter"/>
</dbReference>
<dbReference type="Gene3D" id="2.60.120.260">
    <property type="entry name" value="Galactose-binding domain-like"/>
    <property type="match status" value="1"/>
</dbReference>
<proteinExistence type="predicted"/>
<dbReference type="InterPro" id="IPR007397">
    <property type="entry name" value="F-box-assoc_dom"/>
</dbReference>
<dbReference type="Pfam" id="PF04300">
    <property type="entry name" value="FBA"/>
    <property type="match status" value="1"/>
</dbReference>
<name>A0AAN9V907_9ORTH</name>
<keyword evidence="4" id="KW-1185">Reference proteome</keyword>
<dbReference type="InterPro" id="IPR039752">
    <property type="entry name" value="F-box_only"/>
</dbReference>
<dbReference type="SMART" id="SM01198">
    <property type="entry name" value="FBA"/>
    <property type="match status" value="1"/>
</dbReference>
<dbReference type="PANTHER" id="PTHR12125">
    <property type="entry name" value="F-BOX ONLY PROTEIN 6-LIKE PROTEIN"/>
    <property type="match status" value="1"/>
</dbReference>
<accession>A0AAN9V907</accession>
<dbReference type="Pfam" id="PF00646">
    <property type="entry name" value="F-box"/>
    <property type="match status" value="1"/>
</dbReference>
<dbReference type="GO" id="GO:0061630">
    <property type="term" value="F:ubiquitin protein ligase activity"/>
    <property type="evidence" value="ECO:0007669"/>
    <property type="project" value="TreeGrafter"/>
</dbReference>